<dbReference type="GO" id="GO:0032469">
    <property type="term" value="P:endoplasmic reticulum calcium ion homeostasis"/>
    <property type="evidence" value="ECO:0007669"/>
    <property type="project" value="TreeGrafter"/>
</dbReference>
<proteinExistence type="predicted"/>
<name>A0AAD5X231_9FUNG</name>
<evidence type="ECO:0000313" key="9">
    <source>
        <dbReference type="Proteomes" id="UP001212841"/>
    </source>
</evidence>
<dbReference type="GO" id="GO:0005789">
    <property type="term" value="C:endoplasmic reticulum membrane"/>
    <property type="evidence" value="ECO:0007669"/>
    <property type="project" value="TreeGrafter"/>
</dbReference>
<evidence type="ECO:0000256" key="1">
    <source>
        <dbReference type="ARBA" id="ARBA00004167"/>
    </source>
</evidence>
<dbReference type="PANTHER" id="PTHR16875:SF0">
    <property type="entry name" value="SELENOPROTEIN K"/>
    <property type="match status" value="1"/>
</dbReference>
<comment type="caution">
    <text evidence="8">The sequence shown here is derived from an EMBL/GenBank/DDBJ whole genome shotgun (WGS) entry which is preliminary data.</text>
</comment>
<keyword evidence="5 7" id="KW-0472">Membrane</keyword>
<gene>
    <name evidence="8" type="ORF">HK097_011141</name>
</gene>
<dbReference type="Proteomes" id="UP001212841">
    <property type="component" value="Unassembled WGS sequence"/>
</dbReference>
<evidence type="ECO:0000256" key="4">
    <source>
        <dbReference type="ARBA" id="ARBA00022989"/>
    </source>
</evidence>
<keyword evidence="3" id="KW-0712">Selenocysteine</keyword>
<dbReference type="InterPro" id="IPR024491">
    <property type="entry name" value="Se_SelK/SelG"/>
</dbReference>
<protein>
    <recommendedName>
        <fullName evidence="10">Glycine-rich protein</fullName>
    </recommendedName>
</protein>
<evidence type="ECO:0000256" key="2">
    <source>
        <dbReference type="ARBA" id="ARBA00022692"/>
    </source>
</evidence>
<keyword evidence="2 7" id="KW-0812">Transmembrane</keyword>
<dbReference type="PANTHER" id="PTHR16875">
    <property type="entry name" value="SELENOPROTEIN K"/>
    <property type="match status" value="1"/>
</dbReference>
<evidence type="ECO:0000256" key="3">
    <source>
        <dbReference type="ARBA" id="ARBA00022933"/>
    </source>
</evidence>
<evidence type="ECO:0000256" key="6">
    <source>
        <dbReference type="SAM" id="MobiDB-lite"/>
    </source>
</evidence>
<evidence type="ECO:0000313" key="8">
    <source>
        <dbReference type="EMBL" id="KAJ3047825.1"/>
    </source>
</evidence>
<dbReference type="GO" id="GO:0006816">
    <property type="term" value="P:calcium ion transport"/>
    <property type="evidence" value="ECO:0007669"/>
    <property type="project" value="TreeGrafter"/>
</dbReference>
<evidence type="ECO:0000256" key="7">
    <source>
        <dbReference type="SAM" id="Phobius"/>
    </source>
</evidence>
<dbReference type="Pfam" id="PF10961">
    <property type="entry name" value="SelK_SelG"/>
    <property type="match status" value="1"/>
</dbReference>
<evidence type="ECO:0008006" key="10">
    <source>
        <dbReference type="Google" id="ProtNLM"/>
    </source>
</evidence>
<keyword evidence="4 7" id="KW-1133">Transmembrane helix</keyword>
<keyword evidence="9" id="KW-1185">Reference proteome</keyword>
<feature type="region of interest" description="Disordered" evidence="6">
    <location>
        <begin position="48"/>
        <end position="97"/>
    </location>
</feature>
<sequence>MVYVDSSGKVSAKKPLLRLRTIPETIFAFFSILATFFITLIWPQRTKSGKTGANRFVRDDSGVGGSGGGGRGGSFQGRGYGRGQTADFSGCAGGRCG</sequence>
<dbReference type="AlphaFoldDB" id="A0AAD5X231"/>
<reference evidence="8" key="1">
    <citation type="submission" date="2020-05" db="EMBL/GenBank/DDBJ databases">
        <title>Phylogenomic resolution of chytrid fungi.</title>
        <authorList>
            <person name="Stajich J.E."/>
            <person name="Amses K."/>
            <person name="Simmons R."/>
            <person name="Seto K."/>
            <person name="Myers J."/>
            <person name="Bonds A."/>
            <person name="Quandt C.A."/>
            <person name="Barry K."/>
            <person name="Liu P."/>
            <person name="Grigoriev I."/>
            <person name="Longcore J.E."/>
            <person name="James T.Y."/>
        </authorList>
    </citation>
    <scope>NUCLEOTIDE SEQUENCE</scope>
    <source>
        <strain evidence="8">JEL0318</strain>
    </source>
</reference>
<feature type="compositionally biased region" description="Gly residues" evidence="6">
    <location>
        <begin position="62"/>
        <end position="82"/>
    </location>
</feature>
<accession>A0AAD5X231</accession>
<evidence type="ECO:0000256" key="5">
    <source>
        <dbReference type="ARBA" id="ARBA00023136"/>
    </source>
</evidence>
<dbReference type="GO" id="GO:0005794">
    <property type="term" value="C:Golgi apparatus"/>
    <property type="evidence" value="ECO:0007669"/>
    <property type="project" value="TreeGrafter"/>
</dbReference>
<feature type="transmembrane region" description="Helical" evidence="7">
    <location>
        <begin position="25"/>
        <end position="42"/>
    </location>
</feature>
<dbReference type="EMBL" id="JADGJD010000894">
    <property type="protein sequence ID" value="KAJ3047825.1"/>
    <property type="molecule type" value="Genomic_DNA"/>
</dbReference>
<organism evidence="8 9">
    <name type="scientific">Rhizophlyctis rosea</name>
    <dbReference type="NCBI Taxonomy" id="64517"/>
    <lineage>
        <taxon>Eukaryota</taxon>
        <taxon>Fungi</taxon>
        <taxon>Fungi incertae sedis</taxon>
        <taxon>Chytridiomycota</taxon>
        <taxon>Chytridiomycota incertae sedis</taxon>
        <taxon>Chytridiomycetes</taxon>
        <taxon>Rhizophlyctidales</taxon>
        <taxon>Rhizophlyctidaceae</taxon>
        <taxon>Rhizophlyctis</taxon>
    </lineage>
</organism>
<comment type="subcellular location">
    <subcellularLocation>
        <location evidence="1">Membrane</location>
        <topology evidence="1">Single-pass membrane protein</topology>
    </subcellularLocation>
</comment>